<keyword evidence="1" id="KW-1133">Transmembrane helix</keyword>
<evidence type="ECO:0000313" key="3">
    <source>
        <dbReference type="EMBL" id="EFP96538.1"/>
    </source>
</evidence>
<accession>E3BKF3</accession>
<evidence type="ECO:0000256" key="1">
    <source>
        <dbReference type="SAM" id="Phobius"/>
    </source>
</evidence>
<organism evidence="3 4">
    <name type="scientific">Vibrio caribbeanicus ATCC BAA-2122</name>
    <dbReference type="NCBI Taxonomy" id="796620"/>
    <lineage>
        <taxon>Bacteria</taxon>
        <taxon>Pseudomonadati</taxon>
        <taxon>Pseudomonadota</taxon>
        <taxon>Gammaproteobacteria</taxon>
        <taxon>Vibrionales</taxon>
        <taxon>Vibrionaceae</taxon>
        <taxon>Vibrio</taxon>
    </lineage>
</organism>
<evidence type="ECO:0000259" key="2">
    <source>
        <dbReference type="Pfam" id="PF03703"/>
    </source>
</evidence>
<sequence length="163" mass="18602">MHKLKTSKVRRTIEAVVGISLELLSIYFVYLTFNWTVSSVLNENLSEETLLSLLLLPTLYVLREAGHIFDPLSVKVEINRDRVSVTRGICTRIQDTLEYKNIENTEITTTLLGKICDYSTIRFYSPGGNVEIPYVYKAKKIVVMVEKLKKIKLDLDNEATGLD</sequence>
<dbReference type="eggNOG" id="ENOG5030F57">
    <property type="taxonomic scope" value="Bacteria"/>
</dbReference>
<keyword evidence="1" id="KW-0472">Membrane</keyword>
<dbReference type="Pfam" id="PF03703">
    <property type="entry name" value="bPH_2"/>
    <property type="match status" value="1"/>
</dbReference>
<feature type="transmembrane region" description="Helical" evidence="1">
    <location>
        <begin position="12"/>
        <end position="33"/>
    </location>
</feature>
<comment type="caution">
    <text evidence="3">The sequence shown here is derived from an EMBL/GenBank/DDBJ whole genome shotgun (WGS) entry which is preliminary data.</text>
</comment>
<name>E3BKF3_9VIBR</name>
<dbReference type="AlphaFoldDB" id="E3BKF3"/>
<keyword evidence="4" id="KW-1185">Reference proteome</keyword>
<dbReference type="Proteomes" id="UP000002943">
    <property type="component" value="Unassembled WGS sequence"/>
</dbReference>
<keyword evidence="1" id="KW-0812">Transmembrane</keyword>
<feature type="domain" description="YdbS-like PH" evidence="2">
    <location>
        <begin position="75"/>
        <end position="137"/>
    </location>
</feature>
<reference evidence="3 4" key="1">
    <citation type="journal article" date="2012" name="Int. J. Syst. Evol. Microbiol.">
        <title>Vibrio caribbeanicus sp. nov., isolated from the marine sponge Scleritoderma cyanea.</title>
        <authorList>
            <person name="Hoffmann M."/>
            <person name="Monday S.R."/>
            <person name="Allard M.W."/>
            <person name="Strain E.A."/>
            <person name="Whittaker P."/>
            <person name="Naum M."/>
            <person name="McCarthy P.J."/>
            <person name="Lopez J.V."/>
            <person name="Fischer M."/>
            <person name="Brown E.W."/>
        </authorList>
    </citation>
    <scope>NUCLEOTIDE SEQUENCE [LARGE SCALE GENOMIC DNA]</scope>
    <source>
        <strain evidence="3 4">ATCC BAA-2122</strain>
    </source>
</reference>
<dbReference type="EMBL" id="AEIU01000074">
    <property type="protein sequence ID" value="EFP96538.1"/>
    <property type="molecule type" value="Genomic_DNA"/>
</dbReference>
<proteinExistence type="predicted"/>
<evidence type="ECO:0000313" key="4">
    <source>
        <dbReference type="Proteomes" id="UP000002943"/>
    </source>
</evidence>
<gene>
    <name evidence="3" type="ORF">VIBC2010_05159</name>
</gene>
<protein>
    <recommendedName>
        <fullName evidence="2">YdbS-like PH domain-containing protein</fullName>
    </recommendedName>
</protein>
<dbReference type="InterPro" id="IPR005182">
    <property type="entry name" value="YdbS-like_PH"/>
</dbReference>